<dbReference type="EMBL" id="KU160660">
    <property type="protein sequence ID" value="ALY09946.1"/>
    <property type="molecule type" value="Genomic_DNA"/>
</dbReference>
<dbReference type="OrthoDB" id="20834at10239"/>
<dbReference type="Proteomes" id="UP000229287">
    <property type="component" value="Segment"/>
</dbReference>
<dbReference type="RefSeq" id="YP_009616677.1">
    <property type="nucleotide sequence ID" value="NC_042053.1"/>
</dbReference>
<dbReference type="GeneID" id="40093174"/>
<protein>
    <submittedName>
        <fullName evidence="1">Uncharacterized protein</fullName>
    </submittedName>
</protein>
<evidence type="ECO:0000313" key="2">
    <source>
        <dbReference type="Proteomes" id="UP000229287"/>
    </source>
</evidence>
<sequence length="241" mass="26489">MTAEQPLDLHTFAKGDTFYYGTSEVIYTATKVTKRYMHALGPTGRAVRFDLRHDPLTPAVATADEWPTVADLVECMQNEFRTEQGEDYTPSVDAVAESADDLFPEVPDDDADAAAFHKRAEGIMNAALAIMRVWAAEQTPDAPTPLLHPKREVFNVSATLDGKAVVETITVQGNIKRARSVADMLACKYGFGPLTINFHTALLEFHQGSGEAGVEIEDMDADDPWEWGPHDEEMTAEMAAE</sequence>
<accession>A0A0U4IMY8</accession>
<organism evidence="1 2">
    <name type="scientific">Arthrobacter phage PrincessTrina</name>
    <dbReference type="NCBI Taxonomy" id="1772328"/>
    <lineage>
        <taxon>Viruses</taxon>
        <taxon>Duplodnaviria</taxon>
        <taxon>Heunggongvirae</taxon>
        <taxon>Uroviricota</taxon>
        <taxon>Caudoviricetes</taxon>
        <taxon>Klausavirus</taxon>
        <taxon>Klausavirus princesstrina</taxon>
    </lineage>
</organism>
<gene>
    <name evidence="1" type="primary">103</name>
    <name evidence="1" type="ORF">PRINCESSTRINA_103</name>
</gene>
<proteinExistence type="predicted"/>
<reference evidence="1 2" key="1">
    <citation type="submission" date="2015-11" db="EMBL/GenBank/DDBJ databases">
        <authorList>
            <person name="Terry K."/>
            <person name="Dunbar D."/>
            <person name="Bradley K.W."/>
            <person name="Asai D.J."/>
            <person name="Bowman C.A."/>
            <person name="Russell D.A."/>
            <person name="Pope W.H."/>
            <person name="Jacobs-Sera D."/>
            <person name="Hendrix R.W."/>
            <person name="Hatfull G.F."/>
        </authorList>
    </citation>
    <scope>NUCLEOTIDE SEQUENCE [LARGE SCALE GENOMIC DNA]</scope>
</reference>
<keyword evidence="2" id="KW-1185">Reference proteome</keyword>
<name>A0A0U4IMY8_9CAUD</name>
<dbReference type="KEGG" id="vg:40093174"/>
<evidence type="ECO:0000313" key="1">
    <source>
        <dbReference type="EMBL" id="ALY09946.1"/>
    </source>
</evidence>